<evidence type="ECO:0000313" key="2">
    <source>
        <dbReference type="EMBL" id="TEB26476.1"/>
    </source>
</evidence>
<keyword evidence="3" id="KW-1185">Reference proteome</keyword>
<gene>
    <name evidence="2" type="ORF">FA13DRAFT_1039827</name>
</gene>
<evidence type="ECO:0000256" key="1">
    <source>
        <dbReference type="ARBA" id="ARBA00008903"/>
    </source>
</evidence>
<dbReference type="InterPro" id="IPR036291">
    <property type="entry name" value="NAD(P)-bd_dom_sf"/>
</dbReference>
<dbReference type="PANTHER" id="PTHR13812">
    <property type="entry name" value="KETIMINE REDUCTASE MU-CRYSTALLIN"/>
    <property type="match status" value="1"/>
</dbReference>
<dbReference type="EMBL" id="QPFP01000048">
    <property type="protein sequence ID" value="TEB26476.1"/>
    <property type="molecule type" value="Genomic_DNA"/>
</dbReference>
<dbReference type="PANTHER" id="PTHR13812:SF19">
    <property type="entry name" value="KETIMINE REDUCTASE MU-CRYSTALLIN"/>
    <property type="match status" value="1"/>
</dbReference>
<dbReference type="STRING" id="71717.A0A4Y7SX92"/>
<dbReference type="InterPro" id="IPR023401">
    <property type="entry name" value="ODC_N"/>
</dbReference>
<dbReference type="Gene3D" id="3.30.1780.10">
    <property type="entry name" value="ornithine cyclodeaminase, domain 1"/>
    <property type="match status" value="1"/>
</dbReference>
<sequence length="379" mass="40204">MSLRILSSANVESISASFSPLDLQCLMAQVFHAISCSGVAGVGAGISNVQTPHRTTVETENHRILFMPARLGPLPSAGSGDTQLTGHGTSIKIVSAPKRPDPRGLPGTTLVMDEATGGVKAVVNARTLTALRNSAGSLLSTRLIAKRIPRRIVAFGAGNQILSHLDLHLRFFPQVERCTIINRSINERVDCLVTRLSQAFGQVRFSPLAGDSSAKVEEAVNSADLIICATSSTTPLFPSSWVKSGTHIVLIGSYTPQMQEVDGDLIGRANQSKGLLVDSREACIKEAGELINAGLRQDDLLEIGRILPMDHSGELDIQALKARLESGLQDSGPQIPDFKGPVTLFKSVGIGLQDVAIGAAVVLKAEELGIGYLIDDYDA</sequence>
<comment type="caution">
    <text evidence="2">The sequence shown here is derived from an EMBL/GenBank/DDBJ whole genome shotgun (WGS) entry which is preliminary data.</text>
</comment>
<dbReference type="Gene3D" id="3.40.50.720">
    <property type="entry name" value="NAD(P)-binding Rossmann-like Domain"/>
    <property type="match status" value="1"/>
</dbReference>
<evidence type="ECO:0000313" key="3">
    <source>
        <dbReference type="Proteomes" id="UP000298030"/>
    </source>
</evidence>
<dbReference type="Proteomes" id="UP000298030">
    <property type="component" value="Unassembled WGS sequence"/>
</dbReference>
<name>A0A4Y7SX92_COPMI</name>
<dbReference type="GO" id="GO:0005737">
    <property type="term" value="C:cytoplasm"/>
    <property type="evidence" value="ECO:0007669"/>
    <property type="project" value="TreeGrafter"/>
</dbReference>
<protein>
    <submittedName>
        <fullName evidence="2">NAD-binding protein</fullName>
    </submittedName>
</protein>
<reference evidence="2 3" key="1">
    <citation type="journal article" date="2019" name="Nat. Ecol. Evol.">
        <title>Megaphylogeny resolves global patterns of mushroom evolution.</title>
        <authorList>
            <person name="Varga T."/>
            <person name="Krizsan K."/>
            <person name="Foldi C."/>
            <person name="Dima B."/>
            <person name="Sanchez-Garcia M."/>
            <person name="Sanchez-Ramirez S."/>
            <person name="Szollosi G.J."/>
            <person name="Szarkandi J.G."/>
            <person name="Papp V."/>
            <person name="Albert L."/>
            <person name="Andreopoulos W."/>
            <person name="Angelini C."/>
            <person name="Antonin V."/>
            <person name="Barry K.W."/>
            <person name="Bougher N.L."/>
            <person name="Buchanan P."/>
            <person name="Buyck B."/>
            <person name="Bense V."/>
            <person name="Catcheside P."/>
            <person name="Chovatia M."/>
            <person name="Cooper J."/>
            <person name="Damon W."/>
            <person name="Desjardin D."/>
            <person name="Finy P."/>
            <person name="Geml J."/>
            <person name="Haridas S."/>
            <person name="Hughes K."/>
            <person name="Justo A."/>
            <person name="Karasinski D."/>
            <person name="Kautmanova I."/>
            <person name="Kiss B."/>
            <person name="Kocsube S."/>
            <person name="Kotiranta H."/>
            <person name="LaButti K.M."/>
            <person name="Lechner B.E."/>
            <person name="Liimatainen K."/>
            <person name="Lipzen A."/>
            <person name="Lukacs Z."/>
            <person name="Mihaltcheva S."/>
            <person name="Morgado L.N."/>
            <person name="Niskanen T."/>
            <person name="Noordeloos M.E."/>
            <person name="Ohm R.A."/>
            <person name="Ortiz-Santana B."/>
            <person name="Ovrebo C."/>
            <person name="Racz N."/>
            <person name="Riley R."/>
            <person name="Savchenko A."/>
            <person name="Shiryaev A."/>
            <person name="Soop K."/>
            <person name="Spirin V."/>
            <person name="Szebenyi C."/>
            <person name="Tomsovsky M."/>
            <person name="Tulloss R.E."/>
            <person name="Uehling J."/>
            <person name="Grigoriev I.V."/>
            <person name="Vagvolgyi C."/>
            <person name="Papp T."/>
            <person name="Martin F.M."/>
            <person name="Miettinen O."/>
            <person name="Hibbett D.S."/>
            <person name="Nagy L.G."/>
        </authorList>
    </citation>
    <scope>NUCLEOTIDE SEQUENCE [LARGE SCALE GENOMIC DNA]</scope>
    <source>
        <strain evidence="2 3">FP101781</strain>
    </source>
</reference>
<dbReference type="SUPFAM" id="SSF51735">
    <property type="entry name" value="NAD(P)-binding Rossmann-fold domains"/>
    <property type="match status" value="1"/>
</dbReference>
<dbReference type="PIRSF" id="PIRSF001439">
    <property type="entry name" value="CryM"/>
    <property type="match status" value="1"/>
</dbReference>
<dbReference type="Pfam" id="PF02423">
    <property type="entry name" value="OCD_Mu_crystall"/>
    <property type="match status" value="1"/>
</dbReference>
<comment type="similarity">
    <text evidence="1">Belongs to the ornithine cyclodeaminase/mu-crystallin family.</text>
</comment>
<dbReference type="AlphaFoldDB" id="A0A4Y7SX92"/>
<organism evidence="2 3">
    <name type="scientific">Coprinellus micaceus</name>
    <name type="common">Glistening ink-cap mushroom</name>
    <name type="synonym">Coprinus micaceus</name>
    <dbReference type="NCBI Taxonomy" id="71717"/>
    <lineage>
        <taxon>Eukaryota</taxon>
        <taxon>Fungi</taxon>
        <taxon>Dikarya</taxon>
        <taxon>Basidiomycota</taxon>
        <taxon>Agaricomycotina</taxon>
        <taxon>Agaricomycetes</taxon>
        <taxon>Agaricomycetidae</taxon>
        <taxon>Agaricales</taxon>
        <taxon>Agaricineae</taxon>
        <taxon>Psathyrellaceae</taxon>
        <taxon>Coprinellus</taxon>
    </lineage>
</organism>
<proteinExistence type="inferred from homology"/>
<dbReference type="OrthoDB" id="41492at2759"/>
<accession>A0A4Y7SX92</accession>
<dbReference type="InterPro" id="IPR003462">
    <property type="entry name" value="ODC_Mu_crystall"/>
</dbReference>